<evidence type="ECO:0000313" key="1">
    <source>
        <dbReference type="EnsemblPlants" id="AVESA.00010b.r2.UnG1406170.1.CDS.1"/>
    </source>
</evidence>
<reference evidence="1" key="1">
    <citation type="submission" date="2025-09" db="UniProtKB">
        <authorList>
            <consortium name="EnsemblPlants"/>
        </authorList>
    </citation>
    <scope>IDENTIFICATION</scope>
</reference>
<dbReference type="EnsemblPlants" id="AVESA.00010b.r2.UnG1406170.1">
    <property type="protein sequence ID" value="AVESA.00010b.r2.UnG1406170.1.CDS.1"/>
    <property type="gene ID" value="AVESA.00010b.r2.UnG1406170"/>
</dbReference>
<dbReference type="Proteomes" id="UP001732700">
    <property type="component" value="Unassembled WGS sequence"/>
</dbReference>
<name>A0ACD6AQR4_AVESA</name>
<accession>A0ACD6AQR4</accession>
<keyword evidence="2" id="KW-1185">Reference proteome</keyword>
<sequence>MGLDDDAGGGGGGKSSGCGLGNLFRRRVSHSLRSCSAPAIATNDVVPLKPNKAAVVAPLHHNQHEHRQHRQNNHPIHSNNGTGASSPALVRASSGNVMLYGSLGNLRAPGAVTPNRNDVLDFLPMTADELKQQTTSKNNNNAGTKPKPKPRQGEAVLCRALSVREDPEELKKKGNDEYMAGNYVDAVDFYERAIAVDPGKPSYWSNKAAALMAQGRILDAISDCREALRVDPSFGRAHHRLGTLYLRTGLGDRAAKQYKLAAHDASPEDMSRAHAVQAVVAKCEESRRRGGWKSLLGDVQAAVSAGADASPTLACYQAEALLCLQRPEEAYAVLGVCTAEETERHVEIFGAGSCGYLLATRALVDIAMGRLEAAVSASEEAVRVSPGSREAAGAARQARAVASARSRGNALFRAGKLREACAAYEEGLREQPGNATLLCNRAACRCKLGEWEAALRDCDAALGARPSYGKARLRRAACNDRLGRWEASVPDYEALLRDAPGDEEVATALAHARTQLTRRHGPGSDM</sequence>
<protein>
    <submittedName>
        <fullName evidence="1">Uncharacterized protein</fullName>
    </submittedName>
</protein>
<organism evidence="1 2">
    <name type="scientific">Avena sativa</name>
    <name type="common">Oat</name>
    <dbReference type="NCBI Taxonomy" id="4498"/>
    <lineage>
        <taxon>Eukaryota</taxon>
        <taxon>Viridiplantae</taxon>
        <taxon>Streptophyta</taxon>
        <taxon>Embryophyta</taxon>
        <taxon>Tracheophyta</taxon>
        <taxon>Spermatophyta</taxon>
        <taxon>Magnoliopsida</taxon>
        <taxon>Liliopsida</taxon>
        <taxon>Poales</taxon>
        <taxon>Poaceae</taxon>
        <taxon>BOP clade</taxon>
        <taxon>Pooideae</taxon>
        <taxon>Poodae</taxon>
        <taxon>Poeae</taxon>
        <taxon>Poeae Chloroplast Group 1 (Aveneae type)</taxon>
        <taxon>Aveninae</taxon>
        <taxon>Avena</taxon>
    </lineage>
</organism>
<evidence type="ECO:0000313" key="2">
    <source>
        <dbReference type="Proteomes" id="UP001732700"/>
    </source>
</evidence>
<proteinExistence type="predicted"/>